<dbReference type="EMBL" id="BBMS01000050">
    <property type="protein sequence ID" value="GAL28802.1"/>
    <property type="molecule type" value="Genomic_DNA"/>
</dbReference>
<gene>
    <name evidence="2" type="ORF">JCM19239_415</name>
</gene>
<reference evidence="3" key="1">
    <citation type="submission" date="2014-09" db="EMBL/GenBank/DDBJ databases">
        <title>Vibrio variabilis JCM 19239. (C206) whole genome shotgun sequence.</title>
        <authorList>
            <person name="Sawabe T."/>
            <person name="Meirelles P."/>
            <person name="Nakanishi M."/>
            <person name="Sayaka M."/>
            <person name="Hattori M."/>
            <person name="Ohkuma M."/>
        </authorList>
    </citation>
    <scope>NUCLEOTIDE SEQUENCE [LARGE SCALE GENOMIC DNA]</scope>
    <source>
        <strain evidence="3">JCM 19239</strain>
    </source>
</reference>
<reference evidence="3" key="2">
    <citation type="submission" date="2014-09" db="EMBL/GenBank/DDBJ databases">
        <authorList>
            <consortium name="NBRP consortium"/>
            <person name="Sawabe T."/>
            <person name="Meirelles P."/>
            <person name="Nakanishi M."/>
            <person name="Sayaka M."/>
            <person name="Hattori M."/>
            <person name="Ohkuma M."/>
        </authorList>
    </citation>
    <scope>NUCLEOTIDE SEQUENCE [LARGE SCALE GENOMIC DNA]</scope>
    <source>
        <strain evidence="3">JCM 19239</strain>
    </source>
</reference>
<feature type="domain" description="Flp pilus assembly protein RcpC/CpaB" evidence="1">
    <location>
        <begin position="123"/>
        <end position="235"/>
    </location>
</feature>
<dbReference type="InterPro" id="IPR017592">
    <property type="entry name" value="Pilus_assmbl_Flp-typ_CpaB"/>
</dbReference>
<dbReference type="NCBIfam" id="TIGR03177">
    <property type="entry name" value="pilus_cpaB"/>
    <property type="match status" value="1"/>
</dbReference>
<evidence type="ECO:0000313" key="2">
    <source>
        <dbReference type="EMBL" id="GAL28802.1"/>
    </source>
</evidence>
<comment type="caution">
    <text evidence="2">The sequence shown here is derived from an EMBL/GenBank/DDBJ whole genome shotgun (WGS) entry which is preliminary data.</text>
</comment>
<dbReference type="Proteomes" id="UP000029223">
    <property type="component" value="Unassembled WGS sequence"/>
</dbReference>
<sequence length="277" mass="31038">MRQRIVFVIALLALFVGVVGFLGLLDKPDDKTVVTKQAEPVVEERYVSVWRTLDDLAKGREITTSDVKKEQLPLSEARHYGIKSDVKIDFNPSTLLNRELKSGELVLPEYQTKQGQPGYVDLLITEGMTLYPLRVNASNMVNDYIRPGTYVDILTVSSPTINLASSSDKPQFFNGVKADMFLTKVKVLNLEGAARGKDNIRATTSNSTDDMATIIIEVDPDQIPRLALAQRTMHIEVYRSQTYQHRTQVEVRNIIDNFTGVEELRGQGKLTMSAEGF</sequence>
<proteinExistence type="predicted"/>
<name>A0ABQ0JJ70_9VIBR</name>
<evidence type="ECO:0000259" key="1">
    <source>
        <dbReference type="Pfam" id="PF16976"/>
    </source>
</evidence>
<accession>A0ABQ0JJ70</accession>
<dbReference type="Pfam" id="PF16976">
    <property type="entry name" value="RcpC"/>
    <property type="match status" value="1"/>
</dbReference>
<keyword evidence="3" id="KW-1185">Reference proteome</keyword>
<evidence type="ECO:0000313" key="3">
    <source>
        <dbReference type="Proteomes" id="UP000029223"/>
    </source>
</evidence>
<organism evidence="2 3">
    <name type="scientific">Vibrio variabilis</name>
    <dbReference type="NCBI Taxonomy" id="990271"/>
    <lineage>
        <taxon>Bacteria</taxon>
        <taxon>Pseudomonadati</taxon>
        <taxon>Pseudomonadota</taxon>
        <taxon>Gammaproteobacteria</taxon>
        <taxon>Vibrionales</taxon>
        <taxon>Vibrionaceae</taxon>
        <taxon>Vibrio</taxon>
    </lineage>
</organism>
<protein>
    <submittedName>
        <fullName evidence="2">Flp pilus assembly protein RcpC/CpaB</fullName>
    </submittedName>
</protein>
<dbReference type="InterPro" id="IPR031571">
    <property type="entry name" value="RcpC_dom"/>
</dbReference>